<evidence type="ECO:0000256" key="1">
    <source>
        <dbReference type="SAM" id="MobiDB-lite"/>
    </source>
</evidence>
<organism evidence="2 3">
    <name type="scientific">Phomopsis amygdali</name>
    <name type="common">Fusicoccum amygdali</name>
    <dbReference type="NCBI Taxonomy" id="1214568"/>
    <lineage>
        <taxon>Eukaryota</taxon>
        <taxon>Fungi</taxon>
        <taxon>Dikarya</taxon>
        <taxon>Ascomycota</taxon>
        <taxon>Pezizomycotina</taxon>
        <taxon>Sordariomycetes</taxon>
        <taxon>Sordariomycetidae</taxon>
        <taxon>Diaporthales</taxon>
        <taxon>Diaporthaceae</taxon>
        <taxon>Diaporthe</taxon>
    </lineage>
</organism>
<feature type="compositionally biased region" description="Basic residues" evidence="1">
    <location>
        <begin position="131"/>
        <end position="148"/>
    </location>
</feature>
<feature type="compositionally biased region" description="Low complexity" evidence="1">
    <location>
        <begin position="112"/>
        <end position="130"/>
    </location>
</feature>
<dbReference type="AlphaFoldDB" id="A0AAD9W3P5"/>
<evidence type="ECO:0000313" key="2">
    <source>
        <dbReference type="EMBL" id="KAK2607029.1"/>
    </source>
</evidence>
<protein>
    <submittedName>
        <fullName evidence="2">Uncharacterized protein</fullName>
    </submittedName>
</protein>
<sequence length="148" mass="16077">MPSFGNLYNKAPPHSPNSSLAAEKKYFILVTMCRMVIFSGNCIRCGQYYTVPELEQSVSCLEAKNNGGFGDCRRGVNMDQHDPALECASCSYAMSLTDDQQPYSDDMLIAASSSGGSTTNPGTNSSSSSKGGHHHSRHDTTSKRRKVR</sequence>
<name>A0AAD9W3P5_PHOAM</name>
<feature type="region of interest" description="Disordered" evidence="1">
    <location>
        <begin position="108"/>
        <end position="148"/>
    </location>
</feature>
<dbReference type="EMBL" id="JAUJFL010000003">
    <property type="protein sequence ID" value="KAK2607029.1"/>
    <property type="molecule type" value="Genomic_DNA"/>
</dbReference>
<gene>
    <name evidence="2" type="ORF">N8I77_005738</name>
</gene>
<reference evidence="2" key="1">
    <citation type="submission" date="2023-06" db="EMBL/GenBank/DDBJ databases">
        <authorList>
            <person name="Noh H."/>
        </authorList>
    </citation>
    <scope>NUCLEOTIDE SEQUENCE</scope>
    <source>
        <strain evidence="2">DUCC20226</strain>
    </source>
</reference>
<dbReference type="Proteomes" id="UP001265746">
    <property type="component" value="Unassembled WGS sequence"/>
</dbReference>
<accession>A0AAD9W3P5</accession>
<proteinExistence type="predicted"/>
<evidence type="ECO:0000313" key="3">
    <source>
        <dbReference type="Proteomes" id="UP001265746"/>
    </source>
</evidence>
<keyword evidence="3" id="KW-1185">Reference proteome</keyword>
<comment type="caution">
    <text evidence="2">The sequence shown here is derived from an EMBL/GenBank/DDBJ whole genome shotgun (WGS) entry which is preliminary data.</text>
</comment>